<keyword evidence="5 8" id="KW-0812">Transmembrane</keyword>
<evidence type="ECO:0000256" key="7">
    <source>
        <dbReference type="ARBA" id="ARBA00023136"/>
    </source>
</evidence>
<dbReference type="InterPro" id="IPR056785">
    <property type="entry name" value="YkcA/B-like_C"/>
</dbReference>
<proteinExistence type="predicted"/>
<evidence type="ECO:0000259" key="10">
    <source>
        <dbReference type="Pfam" id="PF24878"/>
    </source>
</evidence>
<evidence type="ECO:0000259" key="9">
    <source>
        <dbReference type="Pfam" id="PF13231"/>
    </source>
</evidence>
<feature type="domain" description="Putative mannosyltransferase YkcA/B-like C-terminal" evidence="10">
    <location>
        <begin position="517"/>
        <end position="598"/>
    </location>
</feature>
<evidence type="ECO:0000256" key="4">
    <source>
        <dbReference type="ARBA" id="ARBA00022679"/>
    </source>
</evidence>
<feature type="transmembrane region" description="Helical" evidence="8">
    <location>
        <begin position="306"/>
        <end position="323"/>
    </location>
</feature>
<dbReference type="PANTHER" id="PTHR33908">
    <property type="entry name" value="MANNOSYLTRANSFERASE YKCB-RELATED"/>
    <property type="match status" value="1"/>
</dbReference>
<evidence type="ECO:0000256" key="2">
    <source>
        <dbReference type="ARBA" id="ARBA00022475"/>
    </source>
</evidence>
<dbReference type="AlphaFoldDB" id="A0A8J3C941"/>
<protein>
    <recommendedName>
        <fullName evidence="13">Glycosyltransferase RgtA/B/C/D-like domain-containing protein</fullName>
    </recommendedName>
</protein>
<feature type="transmembrane region" description="Helical" evidence="8">
    <location>
        <begin position="118"/>
        <end position="139"/>
    </location>
</feature>
<keyword evidence="3" id="KW-0328">Glycosyltransferase</keyword>
<feature type="transmembrane region" description="Helical" evidence="8">
    <location>
        <begin position="168"/>
        <end position="185"/>
    </location>
</feature>
<evidence type="ECO:0000256" key="3">
    <source>
        <dbReference type="ARBA" id="ARBA00022676"/>
    </source>
</evidence>
<evidence type="ECO:0000256" key="6">
    <source>
        <dbReference type="ARBA" id="ARBA00022989"/>
    </source>
</evidence>
<comment type="caution">
    <text evidence="11">The sequence shown here is derived from an EMBL/GenBank/DDBJ whole genome shotgun (WGS) entry which is preliminary data.</text>
</comment>
<keyword evidence="7 8" id="KW-0472">Membrane</keyword>
<evidence type="ECO:0008006" key="13">
    <source>
        <dbReference type="Google" id="ProtNLM"/>
    </source>
</evidence>
<dbReference type="GO" id="GO:0005886">
    <property type="term" value="C:plasma membrane"/>
    <property type="evidence" value="ECO:0007669"/>
    <property type="project" value="UniProtKB-SubCell"/>
</dbReference>
<dbReference type="InterPro" id="IPR050297">
    <property type="entry name" value="LipidA_mod_glycosyltrf_83"/>
</dbReference>
<keyword evidence="6 8" id="KW-1133">Transmembrane helix</keyword>
<feature type="transmembrane region" description="Helical" evidence="8">
    <location>
        <begin position="335"/>
        <end position="354"/>
    </location>
</feature>
<keyword evidence="12" id="KW-1185">Reference proteome</keyword>
<feature type="domain" description="Glycosyltransferase RgtA/B/C/D-like" evidence="9">
    <location>
        <begin position="75"/>
        <end position="232"/>
    </location>
</feature>
<feature type="transmembrane region" description="Helical" evidence="8">
    <location>
        <begin position="415"/>
        <end position="437"/>
    </location>
</feature>
<keyword evidence="2" id="KW-1003">Cell membrane</keyword>
<dbReference type="GO" id="GO:0010041">
    <property type="term" value="P:response to iron(III) ion"/>
    <property type="evidence" value="ECO:0007669"/>
    <property type="project" value="TreeGrafter"/>
</dbReference>
<feature type="transmembrane region" description="Helical" evidence="8">
    <location>
        <begin position="220"/>
        <end position="240"/>
    </location>
</feature>
<evidence type="ECO:0000256" key="5">
    <source>
        <dbReference type="ARBA" id="ARBA00022692"/>
    </source>
</evidence>
<gene>
    <name evidence="11" type="ORF">GCM10012275_13500</name>
</gene>
<dbReference type="GO" id="GO:0016763">
    <property type="term" value="F:pentosyltransferase activity"/>
    <property type="evidence" value="ECO:0007669"/>
    <property type="project" value="TreeGrafter"/>
</dbReference>
<dbReference type="EMBL" id="BMMK01000004">
    <property type="protein sequence ID" value="GGM43791.1"/>
    <property type="molecule type" value="Genomic_DNA"/>
</dbReference>
<reference evidence="11" key="1">
    <citation type="journal article" date="2014" name="Int. J. Syst. Evol. Microbiol.">
        <title>Complete genome sequence of Corynebacterium casei LMG S-19264T (=DSM 44701T), isolated from a smear-ripened cheese.</title>
        <authorList>
            <consortium name="US DOE Joint Genome Institute (JGI-PGF)"/>
            <person name="Walter F."/>
            <person name="Albersmeier A."/>
            <person name="Kalinowski J."/>
            <person name="Ruckert C."/>
        </authorList>
    </citation>
    <scope>NUCLEOTIDE SEQUENCE</scope>
    <source>
        <strain evidence="11">CGMCC 4.5737</strain>
    </source>
</reference>
<evidence type="ECO:0000313" key="11">
    <source>
        <dbReference type="EMBL" id="GGM43791.1"/>
    </source>
</evidence>
<reference evidence="11" key="2">
    <citation type="submission" date="2020-09" db="EMBL/GenBank/DDBJ databases">
        <authorList>
            <person name="Sun Q."/>
            <person name="Zhou Y."/>
        </authorList>
    </citation>
    <scope>NUCLEOTIDE SEQUENCE</scope>
    <source>
        <strain evidence="11">CGMCC 4.5737</strain>
    </source>
</reference>
<dbReference type="Pfam" id="PF24878">
    <property type="entry name" value="YkcB_C"/>
    <property type="match status" value="1"/>
</dbReference>
<feature type="transmembrane region" description="Helical" evidence="8">
    <location>
        <begin position="360"/>
        <end position="380"/>
    </location>
</feature>
<dbReference type="PANTHER" id="PTHR33908:SF3">
    <property type="entry name" value="UNDECAPRENYL PHOSPHATE-ALPHA-4-AMINO-4-DEOXY-L-ARABINOSE ARABINOSYL TRANSFERASE"/>
    <property type="match status" value="1"/>
</dbReference>
<comment type="subcellular location">
    <subcellularLocation>
        <location evidence="1">Cell membrane</location>
        <topology evidence="1">Multi-pass membrane protein</topology>
    </subcellularLocation>
</comment>
<feature type="transmembrane region" description="Helical" evidence="8">
    <location>
        <begin position="91"/>
        <end position="111"/>
    </location>
</feature>
<organism evidence="11 12">
    <name type="scientific">Longimycelium tulufanense</name>
    <dbReference type="NCBI Taxonomy" id="907463"/>
    <lineage>
        <taxon>Bacteria</taxon>
        <taxon>Bacillati</taxon>
        <taxon>Actinomycetota</taxon>
        <taxon>Actinomycetes</taxon>
        <taxon>Pseudonocardiales</taxon>
        <taxon>Pseudonocardiaceae</taxon>
        <taxon>Longimycelium</taxon>
    </lineage>
</organism>
<dbReference type="Proteomes" id="UP000637578">
    <property type="component" value="Unassembled WGS sequence"/>
</dbReference>
<feature type="transmembrane region" description="Helical" evidence="8">
    <location>
        <begin position="191"/>
        <end position="208"/>
    </location>
</feature>
<keyword evidence="4" id="KW-0808">Transferase</keyword>
<evidence type="ECO:0000256" key="1">
    <source>
        <dbReference type="ARBA" id="ARBA00004651"/>
    </source>
</evidence>
<feature type="transmembrane region" description="Helical" evidence="8">
    <location>
        <begin position="392"/>
        <end position="409"/>
    </location>
</feature>
<dbReference type="Pfam" id="PF13231">
    <property type="entry name" value="PMT_2"/>
    <property type="match status" value="1"/>
</dbReference>
<dbReference type="GO" id="GO:0009103">
    <property type="term" value="P:lipopolysaccharide biosynthetic process"/>
    <property type="evidence" value="ECO:0007669"/>
    <property type="project" value="UniProtKB-ARBA"/>
</dbReference>
<sequence>MSGSRPWRALIGNPWWERPALLVLVLATALGYGWELDRNQLLNYYSAAVRSMSQSWTTFVFGAQDPSGTLTLDKLPGSFWLEALSVRAFGFHNWSVLLPHVAEAVLAVIVLHRVTRRWWGPVAGILAAAALAVTPMVGALAKAEIADMLLMLLLLLAVAAWQRSVETGRLRWLLLSGVWVGFAFHVKMVQAWAVLPALGVGYLVAAGRNPAVLWRRAGQLLLAGVTTLAVSSLWIVLVLLTPASARPYVDGSMDNSPISMVFGYNALGRFGVGDDLGMGGGLGAQIGSGTGTHWLYLLSDQVAPQVGWLYPLALAGLLLGIAWPDPAPRAAWARAGCVMWGVWLLAHVVAFSLGHVAHSFYVAALAPPVAALAATALTTMWSAYRQEGWRKWLLPLMIAVSTVWSAYLASRFPGFLPWLAPSVVVTGSLAVVVLVIGRIVSARASERSPGARPWTTHVLAAGGFLGVVTVLLAPSAWAATTVVPNPDAVSFDPAAGPRKIPAAEFDKSARRNQKTFDYLRSRRQGEKYLFAASSMIAASATAAGESVLPFGGFSGSLPAPSVDHVADLVSRRELRYVILGNILSGRKRPEPPVAGWVRLNCSQVDPKEYGGGGRTVTLPPTDSGRPISFRYDLQLYDCRPGG</sequence>
<dbReference type="InterPro" id="IPR038731">
    <property type="entry name" value="RgtA/B/C-like"/>
</dbReference>
<name>A0A8J3C941_9PSEU</name>
<feature type="transmembrane region" description="Helical" evidence="8">
    <location>
        <begin position="145"/>
        <end position="161"/>
    </location>
</feature>
<evidence type="ECO:0000256" key="8">
    <source>
        <dbReference type="SAM" id="Phobius"/>
    </source>
</evidence>
<feature type="transmembrane region" description="Helical" evidence="8">
    <location>
        <begin position="458"/>
        <end position="477"/>
    </location>
</feature>
<accession>A0A8J3C941</accession>
<evidence type="ECO:0000313" key="12">
    <source>
        <dbReference type="Proteomes" id="UP000637578"/>
    </source>
</evidence>